<feature type="compositionally biased region" description="Basic and acidic residues" evidence="1">
    <location>
        <begin position="80"/>
        <end position="95"/>
    </location>
</feature>
<feature type="region of interest" description="Disordered" evidence="1">
    <location>
        <begin position="1"/>
        <end position="46"/>
    </location>
</feature>
<comment type="caution">
    <text evidence="2">The sequence shown here is derived from an EMBL/GenBank/DDBJ whole genome shotgun (WGS) entry which is preliminary data.</text>
</comment>
<feature type="region of interest" description="Disordered" evidence="1">
    <location>
        <begin position="70"/>
        <end position="98"/>
    </location>
</feature>
<organism evidence="2 3">
    <name type="scientific">Colletotrichum kahawae</name>
    <name type="common">Coffee berry disease fungus</name>
    <dbReference type="NCBI Taxonomy" id="34407"/>
    <lineage>
        <taxon>Eukaryota</taxon>
        <taxon>Fungi</taxon>
        <taxon>Dikarya</taxon>
        <taxon>Ascomycota</taxon>
        <taxon>Pezizomycotina</taxon>
        <taxon>Sordariomycetes</taxon>
        <taxon>Hypocreomycetidae</taxon>
        <taxon>Glomerellales</taxon>
        <taxon>Glomerellaceae</taxon>
        <taxon>Colletotrichum</taxon>
        <taxon>Colletotrichum gloeosporioides species complex</taxon>
    </lineage>
</organism>
<feature type="compositionally biased region" description="Basic and acidic residues" evidence="1">
    <location>
        <begin position="176"/>
        <end position="186"/>
    </location>
</feature>
<feature type="compositionally biased region" description="Polar residues" evidence="1">
    <location>
        <begin position="263"/>
        <end position="283"/>
    </location>
</feature>
<feature type="region of interest" description="Disordered" evidence="1">
    <location>
        <begin position="113"/>
        <end position="318"/>
    </location>
</feature>
<feature type="compositionally biased region" description="Polar residues" evidence="1">
    <location>
        <begin position="232"/>
        <end position="242"/>
    </location>
</feature>
<dbReference type="PANTHER" id="PTHR37563:SF2">
    <property type="entry name" value="PHYTANOYL-COA DIOXYGENASE FAMILY PROTEIN (AFU_ORTHOLOGUE AFUA_2G03330)"/>
    <property type="match status" value="1"/>
</dbReference>
<evidence type="ECO:0000313" key="3">
    <source>
        <dbReference type="Proteomes" id="UP001281614"/>
    </source>
</evidence>
<dbReference type="Gene3D" id="2.60.120.620">
    <property type="entry name" value="q2cbj1_9rhob like domain"/>
    <property type="match status" value="1"/>
</dbReference>
<dbReference type="InterPro" id="IPR051961">
    <property type="entry name" value="Fungal_Metabolite_Diox"/>
</dbReference>
<evidence type="ECO:0000256" key="1">
    <source>
        <dbReference type="SAM" id="MobiDB-lite"/>
    </source>
</evidence>
<feature type="compositionally biased region" description="Polar residues" evidence="1">
    <location>
        <begin position="166"/>
        <end position="175"/>
    </location>
</feature>
<dbReference type="SUPFAM" id="SSF51197">
    <property type="entry name" value="Clavaminate synthase-like"/>
    <property type="match status" value="1"/>
</dbReference>
<name>A0AAE0D238_COLKA</name>
<feature type="compositionally biased region" description="Basic residues" evidence="1">
    <location>
        <begin position="26"/>
        <end position="36"/>
    </location>
</feature>
<feature type="compositionally biased region" description="Basic and acidic residues" evidence="1">
    <location>
        <begin position="250"/>
        <end position="262"/>
    </location>
</feature>
<dbReference type="EMBL" id="VYYT01000316">
    <property type="protein sequence ID" value="KAK2743815.1"/>
    <property type="molecule type" value="Genomic_DNA"/>
</dbReference>
<proteinExistence type="predicted"/>
<keyword evidence="2" id="KW-0560">Oxidoreductase</keyword>
<feature type="compositionally biased region" description="Low complexity" evidence="1">
    <location>
        <begin position="190"/>
        <end position="200"/>
    </location>
</feature>
<accession>A0AAE0D238</accession>
<feature type="compositionally biased region" description="Low complexity" evidence="1">
    <location>
        <begin position="309"/>
        <end position="318"/>
    </location>
</feature>
<feature type="compositionally biased region" description="Polar residues" evidence="1">
    <location>
        <begin position="291"/>
        <end position="301"/>
    </location>
</feature>
<feature type="compositionally biased region" description="Low complexity" evidence="1">
    <location>
        <begin position="153"/>
        <end position="165"/>
    </location>
</feature>
<keyword evidence="3" id="KW-1185">Reference proteome</keyword>
<dbReference type="AlphaFoldDB" id="A0AAE0D238"/>
<sequence length="781" mass="85676">MSSQQPPVVHVPPPLSQPAGEEGPPVKKKRGPKPKPKPYVAPKPVLRHERRYTIEKKREVLMFLEHHRVKNRPGQPIRLRGGEERLEGEYRRPTLDEASEWFKIPYGSIHNWYKNKDTIFDPSLKGRRTRRKRDASGQLVDRNQPDAPPPPSQSQSQSEGELSPQAESSTQSQTHQTDERVNERDPSSIQPAPLTTTQQPPTQPGGASTEPPKSPTMSILSPRTALPDARPSNATVAEQAQRPTAGAENPSRREEDQREELRPSTTSPAAGVDSASNETSTLPRTAEEQRANTVEPTTTKAPSEDVQDAATPLTRTTPPAVGAAAGAVSLQGLLAAQPREPVLFIFGLYSNITMAGVAPGKTFTPGLDFSNQSYSNLAQKVEADVARAHEVITEKLPLLSQINALVSLTFGDRAPVFLDARGPEAKLLASCPDEPDTKITIKPEYIAQFYEGKLEPRYGLFKDAFFHEAAMPKGNVPVAIKFADLLTPNPPVPPKKVVPGAFARLPEPTEDVEQVKRDVKEFGYGLVKNALTPEQVAILKKATQGQAAGERKAGVSAADGGPNAPNQRIWTLVNKGEEFLDLLNHPLIDEIVPWFLGEHALIHSYSANIARPGNVPMQLHTDQVAIQPPVRDMAFGLNIMWYFEDITEKNGGTRVFPASHLGQIAPDDLFTVDGTIAAEGPAGTALVFDSRLWHATGPNREEAGERPVILMFFMRSFIRQQENNFLSLRKDVEAKLSDRIKRMLGFYTTGALGGLEGEVREGIFVTRKDDCVGTVRAPHEE</sequence>
<dbReference type="PANTHER" id="PTHR37563">
    <property type="entry name" value="PHYTANOYL-COA DIOXYGENASE FAMILY PROTEIN (AFU_ORTHOLOGUE AFUA_2G03330)"/>
    <property type="match status" value="1"/>
</dbReference>
<dbReference type="GO" id="GO:0051213">
    <property type="term" value="F:dioxygenase activity"/>
    <property type="evidence" value="ECO:0007669"/>
    <property type="project" value="UniProtKB-KW"/>
</dbReference>
<dbReference type="InterPro" id="IPR008775">
    <property type="entry name" value="Phytyl_CoA_dOase-like"/>
</dbReference>
<gene>
    <name evidence="2" type="ORF">CKAH01_18377</name>
</gene>
<dbReference type="Pfam" id="PF05721">
    <property type="entry name" value="PhyH"/>
    <property type="match status" value="1"/>
</dbReference>
<protein>
    <submittedName>
        <fullName evidence="2">Phytanoyl- dioxygenase family protein</fullName>
    </submittedName>
</protein>
<reference evidence="2" key="1">
    <citation type="submission" date="2023-02" db="EMBL/GenBank/DDBJ databases">
        <title>Colletotrichum kahawae CIFC_Que2 genome sequencing and assembly.</title>
        <authorList>
            <person name="Baroncelli R."/>
        </authorList>
    </citation>
    <scope>NUCLEOTIDE SEQUENCE</scope>
    <source>
        <strain evidence="2">CIFC_Que2</strain>
    </source>
</reference>
<dbReference type="Proteomes" id="UP001281614">
    <property type="component" value="Unassembled WGS sequence"/>
</dbReference>
<keyword evidence="2" id="KW-0223">Dioxygenase</keyword>
<evidence type="ECO:0000313" key="2">
    <source>
        <dbReference type="EMBL" id="KAK2743815.1"/>
    </source>
</evidence>